<organism evidence="2 3">
    <name type="scientific">[Emmonsia] crescens</name>
    <dbReference type="NCBI Taxonomy" id="73230"/>
    <lineage>
        <taxon>Eukaryota</taxon>
        <taxon>Fungi</taxon>
        <taxon>Dikarya</taxon>
        <taxon>Ascomycota</taxon>
        <taxon>Pezizomycotina</taxon>
        <taxon>Eurotiomycetes</taxon>
        <taxon>Eurotiomycetidae</taxon>
        <taxon>Onygenales</taxon>
        <taxon>Ajellomycetaceae</taxon>
        <taxon>Emergomyces</taxon>
    </lineage>
</organism>
<feature type="compositionally biased region" description="Polar residues" evidence="1">
    <location>
        <begin position="376"/>
        <end position="405"/>
    </location>
</feature>
<dbReference type="STRING" id="73230.A0A2B7ZEX7"/>
<dbReference type="AlphaFoldDB" id="A0A2B7ZEX7"/>
<keyword evidence="3" id="KW-1185">Reference proteome</keyword>
<feature type="region of interest" description="Disordered" evidence="1">
    <location>
        <begin position="315"/>
        <end position="340"/>
    </location>
</feature>
<feature type="region of interest" description="Disordered" evidence="1">
    <location>
        <begin position="373"/>
        <end position="485"/>
    </location>
</feature>
<feature type="compositionally biased region" description="Basic and acidic residues" evidence="1">
    <location>
        <begin position="166"/>
        <end position="177"/>
    </location>
</feature>
<accession>A0A2B7ZEX7</accession>
<dbReference type="EMBL" id="PDND01000116">
    <property type="protein sequence ID" value="PGH31749.1"/>
    <property type="molecule type" value="Genomic_DNA"/>
</dbReference>
<gene>
    <name evidence="2" type="ORF">GX50_05472</name>
</gene>
<evidence type="ECO:0000313" key="2">
    <source>
        <dbReference type="EMBL" id="PGH31749.1"/>
    </source>
</evidence>
<dbReference type="Proteomes" id="UP000226031">
    <property type="component" value="Unassembled WGS sequence"/>
</dbReference>
<feature type="compositionally biased region" description="Acidic residues" evidence="1">
    <location>
        <begin position="610"/>
        <end position="619"/>
    </location>
</feature>
<feature type="region of interest" description="Disordered" evidence="1">
    <location>
        <begin position="160"/>
        <end position="187"/>
    </location>
</feature>
<protein>
    <submittedName>
        <fullName evidence="2">Uncharacterized protein</fullName>
    </submittedName>
</protein>
<feature type="compositionally biased region" description="Basic and acidic residues" evidence="1">
    <location>
        <begin position="586"/>
        <end position="599"/>
    </location>
</feature>
<reference evidence="2 3" key="1">
    <citation type="submission" date="2017-10" db="EMBL/GenBank/DDBJ databases">
        <title>Comparative genomics in systemic dimorphic fungi from Ajellomycetaceae.</title>
        <authorList>
            <person name="Munoz J.F."/>
            <person name="Mcewen J.G."/>
            <person name="Clay O.K."/>
            <person name="Cuomo C.A."/>
        </authorList>
    </citation>
    <scope>NUCLEOTIDE SEQUENCE [LARGE SCALE GENOMIC DNA]</scope>
    <source>
        <strain evidence="2 3">UAMH4076</strain>
    </source>
</reference>
<evidence type="ECO:0000313" key="3">
    <source>
        <dbReference type="Proteomes" id="UP000226031"/>
    </source>
</evidence>
<feature type="compositionally biased region" description="Acidic residues" evidence="1">
    <location>
        <begin position="178"/>
        <end position="187"/>
    </location>
</feature>
<comment type="caution">
    <text evidence="2">The sequence shown here is derived from an EMBL/GenBank/DDBJ whole genome shotgun (WGS) entry which is preliminary data.</text>
</comment>
<feature type="compositionally biased region" description="Polar residues" evidence="1">
    <location>
        <begin position="441"/>
        <end position="453"/>
    </location>
</feature>
<name>A0A2B7ZEX7_9EURO</name>
<feature type="compositionally biased region" description="Low complexity" evidence="1">
    <location>
        <begin position="454"/>
        <end position="473"/>
    </location>
</feature>
<feature type="compositionally biased region" description="Basic residues" evidence="1">
    <location>
        <begin position="560"/>
        <end position="569"/>
    </location>
</feature>
<evidence type="ECO:0000256" key="1">
    <source>
        <dbReference type="SAM" id="MobiDB-lite"/>
    </source>
</evidence>
<feature type="compositionally biased region" description="Gly residues" evidence="1">
    <location>
        <begin position="649"/>
        <end position="667"/>
    </location>
</feature>
<feature type="compositionally biased region" description="Polar residues" evidence="1">
    <location>
        <begin position="413"/>
        <end position="433"/>
    </location>
</feature>
<proteinExistence type="predicted"/>
<dbReference type="VEuPathDB" id="FungiDB:EMCG_01075"/>
<sequence>MDIYDADIVAYQTREHSADFVVLSSPILTSLSFHTFPSLPPCNPSTEAYISNVILNRANLDILSKVGFTRLENGCYTEYVTSTLVDHRGTYTSAPDTPSPVFPDRLIRPLPKRPIRSRLSPEAAESILYPPAPPATQVFYGSYSGNGDIVNDAKVYVQQTSYGHEQSPEGDHHHPYDDGIDSGDEDGPVVVRRSGGFHRSSVSPTGETRQKYVKHLEDTPTKTSSSGPDGYDAFENTNNKKKRKIPTSGNPGNHSNISADMVTMGISTNGGGAASLDDGGGTGSYYGTGNPASPAGNGISGPGRGRYGRNAGRTVSGRTPLAAHNPNAWLGGRSGTGRKEVTTSLGQESIGEYTNHSDQGIISAAIANAAALSSSTPQGQDNTSLLDQTRKTSPTKTQFTFTCESDSSKGMAWQTQNSYSVQQQHRAGNQPLSAMTPGQRGFSTQGTQTSPNMASQANHQGQQQAQYPSQSGQNATSGKKTRRSPGSIYALAARQRRLQQQYANLHHPPNIDEIWICEFCEYESIFGRPPEALIRQYEIKDRKERRRLAEKRRLLEKAKMKGRKGKKATKNAAKAAAAQQSAHQQGYDRQHPPTGDHDPTGQGGGLGDDYLGDEYEDEVSAQTAHPAPPVPQPGAVKQTVPASNHPKVGAGGTAAKGVAGGGTVRAG</sequence>
<feature type="region of interest" description="Disordered" evidence="1">
    <location>
        <begin position="555"/>
        <end position="667"/>
    </location>
</feature>